<accession>A0A131YGV5</accession>
<sequence length="95" mass="11214">MYSARQHQHQHTVLQSVNMHTTQLLIRFFSNVGLWRFTAAKTLPRYSSEPHGNPFQHRHSVTKGEQLSRASENPRNGTHIHTHAHWLRVEKEERI</sequence>
<dbReference type="EMBL" id="GEDV01011231">
    <property type="protein sequence ID" value="JAP77326.1"/>
    <property type="molecule type" value="Transcribed_RNA"/>
</dbReference>
<reference evidence="2" key="1">
    <citation type="journal article" date="2016" name="Ticks Tick Borne Dis.">
        <title>De novo assembly and annotation of the salivary gland transcriptome of Rhipicephalus appendiculatus male and female ticks during blood feeding.</title>
        <authorList>
            <person name="de Castro M.H."/>
            <person name="de Klerk D."/>
            <person name="Pienaar R."/>
            <person name="Latif A.A."/>
            <person name="Rees D.J."/>
            <person name="Mans B.J."/>
        </authorList>
    </citation>
    <scope>NUCLEOTIDE SEQUENCE</scope>
    <source>
        <tissue evidence="2">Salivary glands</tissue>
    </source>
</reference>
<organism evidence="2">
    <name type="scientific">Rhipicephalus appendiculatus</name>
    <name type="common">Brown ear tick</name>
    <dbReference type="NCBI Taxonomy" id="34631"/>
    <lineage>
        <taxon>Eukaryota</taxon>
        <taxon>Metazoa</taxon>
        <taxon>Ecdysozoa</taxon>
        <taxon>Arthropoda</taxon>
        <taxon>Chelicerata</taxon>
        <taxon>Arachnida</taxon>
        <taxon>Acari</taxon>
        <taxon>Parasitiformes</taxon>
        <taxon>Ixodida</taxon>
        <taxon>Ixodoidea</taxon>
        <taxon>Ixodidae</taxon>
        <taxon>Rhipicephalinae</taxon>
        <taxon>Rhipicephalus</taxon>
        <taxon>Rhipicephalus</taxon>
    </lineage>
</organism>
<evidence type="ECO:0000313" key="2">
    <source>
        <dbReference type="EMBL" id="JAP77326.1"/>
    </source>
</evidence>
<dbReference type="AlphaFoldDB" id="A0A131YGV5"/>
<protein>
    <submittedName>
        <fullName evidence="2">Uncharacterized protein</fullName>
    </submittedName>
</protein>
<evidence type="ECO:0000256" key="1">
    <source>
        <dbReference type="SAM" id="MobiDB-lite"/>
    </source>
</evidence>
<feature type="compositionally biased region" description="Polar residues" evidence="1">
    <location>
        <begin position="63"/>
        <end position="76"/>
    </location>
</feature>
<feature type="region of interest" description="Disordered" evidence="1">
    <location>
        <begin position="47"/>
        <end position="95"/>
    </location>
</feature>
<proteinExistence type="predicted"/>
<name>A0A131YGV5_RHIAP</name>